<reference evidence="1 2" key="1">
    <citation type="submission" date="2016-11" db="EMBL/GenBank/DDBJ databases">
        <title>Whole genomes of Flavobacteriaceae.</title>
        <authorList>
            <person name="Stine C."/>
            <person name="Li C."/>
            <person name="Tadesse D."/>
        </authorList>
    </citation>
    <scope>NUCLEOTIDE SEQUENCE [LARGE SCALE GENOMIC DNA]</scope>
    <source>
        <strain evidence="1 2">ATCC 19366</strain>
    </source>
</reference>
<dbReference type="Pfam" id="PF12888">
    <property type="entry name" value="Lipid_bd"/>
    <property type="match status" value="1"/>
</dbReference>
<dbReference type="AlphaFoldDB" id="A0AB36P642"/>
<sequence length="177" mass="19484">MEQQIENLHDQIKIFKMKKIKQFTTSIIATVLILSSFMACDEVGETTTGGTSAKNLAGEWFIDASDASGKVSEHELFSTYNTAANNNTLWLDDQNSFKKFKIKVTFEKEGSFSASSASNEYGSVTVTITNGKVEKEAAVSKGGHKVDKISFKAEFSNEPGVLYSYEGSRRTGFSEDE</sequence>
<dbReference type="InterPro" id="IPR024404">
    <property type="entry name" value="Lipid-bd_put"/>
</dbReference>
<accession>A0AB36P642</accession>
<dbReference type="Proteomes" id="UP000198431">
    <property type="component" value="Unassembled WGS sequence"/>
</dbReference>
<name>A0AB36P642_9FLAO</name>
<protein>
    <recommendedName>
        <fullName evidence="3">Lipid-binding hydrolase</fullName>
    </recommendedName>
</protein>
<proteinExistence type="predicted"/>
<organism evidence="1 2">
    <name type="scientific">Flavobacterium pectinovorum</name>
    <dbReference type="NCBI Taxonomy" id="29533"/>
    <lineage>
        <taxon>Bacteria</taxon>
        <taxon>Pseudomonadati</taxon>
        <taxon>Bacteroidota</taxon>
        <taxon>Flavobacteriia</taxon>
        <taxon>Flavobacteriales</taxon>
        <taxon>Flavobacteriaceae</taxon>
        <taxon>Flavobacterium</taxon>
    </lineage>
</organism>
<evidence type="ECO:0000313" key="2">
    <source>
        <dbReference type="Proteomes" id="UP000198431"/>
    </source>
</evidence>
<comment type="caution">
    <text evidence="1">The sequence shown here is derived from an EMBL/GenBank/DDBJ whole genome shotgun (WGS) entry which is preliminary data.</text>
</comment>
<dbReference type="InterPro" id="IPR038668">
    <property type="entry name" value="Lipid-bd_sf"/>
</dbReference>
<evidence type="ECO:0008006" key="3">
    <source>
        <dbReference type="Google" id="ProtNLM"/>
    </source>
</evidence>
<dbReference type="Gene3D" id="2.40.128.220">
    <property type="match status" value="1"/>
</dbReference>
<dbReference type="EMBL" id="MUHB01000003">
    <property type="protein sequence ID" value="OXB07681.1"/>
    <property type="molecule type" value="Genomic_DNA"/>
</dbReference>
<evidence type="ECO:0000313" key="1">
    <source>
        <dbReference type="EMBL" id="OXB07681.1"/>
    </source>
</evidence>
<gene>
    <name evidence="1" type="ORF">B0A72_02110</name>
</gene>